<evidence type="ECO:0000313" key="2">
    <source>
        <dbReference type="Proteomes" id="UP000706891"/>
    </source>
</evidence>
<reference evidence="1" key="2">
    <citation type="journal article" date="2021" name="Sci. Rep.">
        <title>The distribution of antibiotic resistance genes in chicken gut microbiota commensals.</title>
        <authorList>
            <person name="Juricova H."/>
            <person name="Matiasovicova J."/>
            <person name="Kubasova T."/>
            <person name="Cejkova D."/>
            <person name="Rychlik I."/>
        </authorList>
    </citation>
    <scope>NUCLEOTIDE SEQUENCE</scope>
    <source>
        <strain evidence="1">An824</strain>
    </source>
</reference>
<dbReference type="AlphaFoldDB" id="A0A938WUR9"/>
<organism evidence="1 2">
    <name type="scientific">Marseilla massiliensis</name>
    <dbReference type="NCBI Taxonomy" id="1841864"/>
    <lineage>
        <taxon>Bacteria</taxon>
        <taxon>Pseudomonadati</taxon>
        <taxon>Bacteroidota</taxon>
        <taxon>Bacteroidia</taxon>
        <taxon>Bacteroidales</taxon>
        <taxon>Prevotellaceae</taxon>
        <taxon>Marseilla</taxon>
    </lineage>
</organism>
<accession>A0A938WUR9</accession>
<reference evidence="1" key="1">
    <citation type="submission" date="2020-08" db="EMBL/GenBank/DDBJ databases">
        <authorList>
            <person name="Cejkova D."/>
            <person name="Kubasova T."/>
            <person name="Jahodarova E."/>
            <person name="Rychlik I."/>
        </authorList>
    </citation>
    <scope>NUCLEOTIDE SEQUENCE</scope>
    <source>
        <strain evidence="1">An824</strain>
    </source>
</reference>
<protein>
    <submittedName>
        <fullName evidence="1">Addiction module toxin RelE</fullName>
    </submittedName>
</protein>
<dbReference type="Proteomes" id="UP000706891">
    <property type="component" value="Unassembled WGS sequence"/>
</dbReference>
<dbReference type="RefSeq" id="WP_205106054.1">
    <property type="nucleotide sequence ID" value="NZ_JACJJG010000191.1"/>
</dbReference>
<name>A0A938WUR9_9BACT</name>
<dbReference type="EMBL" id="JACJJG010000191">
    <property type="protein sequence ID" value="MBM6675016.1"/>
    <property type="molecule type" value="Genomic_DNA"/>
</dbReference>
<proteinExistence type="predicted"/>
<comment type="caution">
    <text evidence="1">The sequence shown here is derived from an EMBL/GenBank/DDBJ whole genome shotgun (WGS) entry which is preliminary data.</text>
</comment>
<evidence type="ECO:0000313" key="1">
    <source>
        <dbReference type="EMBL" id="MBM6675016.1"/>
    </source>
</evidence>
<keyword evidence="2" id="KW-1185">Reference proteome</keyword>
<sequence length="112" mass="12524">MSLEIVRSDYFTSEFKRLAKRYRSLAKDYEAFLESLKSNPLQGVEIAPNVRKIRMAIGSKGKGKSGGARVITLNALVTEQDGTVYLLLIYDKSDAPNVKMNVIKDIIRKTGL</sequence>
<gene>
    <name evidence="1" type="ORF">H6A34_14225</name>
</gene>